<accession>A0A6G1GJ09</accession>
<organism evidence="1 2">
    <name type="scientific">Aulographum hederae CBS 113979</name>
    <dbReference type="NCBI Taxonomy" id="1176131"/>
    <lineage>
        <taxon>Eukaryota</taxon>
        <taxon>Fungi</taxon>
        <taxon>Dikarya</taxon>
        <taxon>Ascomycota</taxon>
        <taxon>Pezizomycotina</taxon>
        <taxon>Dothideomycetes</taxon>
        <taxon>Pleosporomycetidae</taxon>
        <taxon>Aulographales</taxon>
        <taxon>Aulographaceae</taxon>
    </lineage>
</organism>
<gene>
    <name evidence="1" type="ORF">K402DRAFT_301215</name>
</gene>
<keyword evidence="2" id="KW-1185">Reference proteome</keyword>
<dbReference type="Proteomes" id="UP000800041">
    <property type="component" value="Unassembled WGS sequence"/>
</dbReference>
<proteinExistence type="predicted"/>
<evidence type="ECO:0000313" key="2">
    <source>
        <dbReference type="Proteomes" id="UP000800041"/>
    </source>
</evidence>
<evidence type="ECO:0008006" key="3">
    <source>
        <dbReference type="Google" id="ProtNLM"/>
    </source>
</evidence>
<protein>
    <recommendedName>
        <fullName evidence="3">BTB domain-containing protein</fullName>
    </recommendedName>
</protein>
<dbReference type="EMBL" id="ML977223">
    <property type="protein sequence ID" value="KAF1980749.1"/>
    <property type="molecule type" value="Genomic_DNA"/>
</dbReference>
<dbReference type="OrthoDB" id="3945102at2759"/>
<feature type="non-terminal residue" evidence="1">
    <location>
        <position position="168"/>
    </location>
</feature>
<reference evidence="1" key="1">
    <citation type="journal article" date="2020" name="Stud. Mycol.">
        <title>101 Dothideomycetes genomes: a test case for predicting lifestyles and emergence of pathogens.</title>
        <authorList>
            <person name="Haridas S."/>
            <person name="Albert R."/>
            <person name="Binder M."/>
            <person name="Bloem J."/>
            <person name="Labutti K."/>
            <person name="Salamov A."/>
            <person name="Andreopoulos B."/>
            <person name="Baker S."/>
            <person name="Barry K."/>
            <person name="Bills G."/>
            <person name="Bluhm B."/>
            <person name="Cannon C."/>
            <person name="Castanera R."/>
            <person name="Culley D."/>
            <person name="Daum C."/>
            <person name="Ezra D."/>
            <person name="Gonzalez J."/>
            <person name="Henrissat B."/>
            <person name="Kuo A."/>
            <person name="Liang C."/>
            <person name="Lipzen A."/>
            <person name="Lutzoni F."/>
            <person name="Magnuson J."/>
            <person name="Mondo S."/>
            <person name="Nolan M."/>
            <person name="Ohm R."/>
            <person name="Pangilinan J."/>
            <person name="Park H.-J."/>
            <person name="Ramirez L."/>
            <person name="Alfaro M."/>
            <person name="Sun H."/>
            <person name="Tritt A."/>
            <person name="Yoshinaga Y."/>
            <person name="Zwiers L.-H."/>
            <person name="Turgeon B."/>
            <person name="Goodwin S."/>
            <person name="Spatafora J."/>
            <person name="Crous P."/>
            <person name="Grigoriev I."/>
        </authorList>
    </citation>
    <scope>NUCLEOTIDE SEQUENCE</scope>
    <source>
        <strain evidence="1">CBS 113979</strain>
    </source>
</reference>
<evidence type="ECO:0000313" key="1">
    <source>
        <dbReference type="EMBL" id="KAF1980749.1"/>
    </source>
</evidence>
<sequence>ERCPVLAVCLETSKTGSLQCAIETSTKDIGISFLRHIYTGSYDANSSDNRLSRYIDIPVIMHVEMCLLGLNFDVPELCSLALSYFLDSLEVRGSTCSPPESLCATIQLIYQHPEDLAFFKKDLVSYCVTSAKSHKLAQDEAFRQVVFDLPEFWVDLGHLNSERNFADE</sequence>
<name>A0A6G1GJ09_9PEZI</name>
<dbReference type="AlphaFoldDB" id="A0A6G1GJ09"/>
<feature type="non-terminal residue" evidence="1">
    <location>
        <position position="1"/>
    </location>
</feature>